<dbReference type="Proteomes" id="UP000824176">
    <property type="component" value="Unassembled WGS sequence"/>
</dbReference>
<dbReference type="InterPro" id="IPR007739">
    <property type="entry name" value="RgpF"/>
</dbReference>
<organism evidence="1 2">
    <name type="scientific">Candidatus Mucispirillum faecigallinarum</name>
    <dbReference type="NCBI Taxonomy" id="2838699"/>
    <lineage>
        <taxon>Bacteria</taxon>
        <taxon>Pseudomonadati</taxon>
        <taxon>Deferribacterota</taxon>
        <taxon>Deferribacteres</taxon>
        <taxon>Deferribacterales</taxon>
        <taxon>Mucispirillaceae</taxon>
        <taxon>Mucispirillum</taxon>
    </lineage>
</organism>
<comment type="caution">
    <text evidence="1">The sequence shown here is derived from an EMBL/GenBank/DDBJ whole genome shotgun (WGS) entry which is preliminary data.</text>
</comment>
<evidence type="ECO:0000313" key="1">
    <source>
        <dbReference type="EMBL" id="HIZ88421.1"/>
    </source>
</evidence>
<evidence type="ECO:0000313" key="2">
    <source>
        <dbReference type="Proteomes" id="UP000824176"/>
    </source>
</evidence>
<sequence>MKRICLFAGFNKNNKIEDYVVYYLKELSTISEVYYMADNEISDEEKSKIMPYVKYADGYKHESYDLGSWSILVNKLGWDKLSEYDELILANDSVCGPLYKMDDFIYEVEKDIEWDICGIDRAYNQEMKIYFLSNYFLIFRNKTFLTDIFKNHINNTIKNAGRNDIINTYEVPFMKKFYSNGYIVKSVLSQDVNVYDQWLEAVKSGSPFIKIKGLLGNNTKISDIIYINKNYDYPLKLIKKLIIKRITKNIRQNLIRFHIGKGKTNIKILGINIIRHENIYNTPIDEAACPIKKINNYNKPLNNMAVKI</sequence>
<dbReference type="Pfam" id="PF05045">
    <property type="entry name" value="RgpF"/>
    <property type="match status" value="1"/>
</dbReference>
<name>A0A9D2GSY3_9BACT</name>
<reference evidence="1" key="1">
    <citation type="journal article" date="2021" name="PeerJ">
        <title>Extensive microbial diversity within the chicken gut microbiome revealed by metagenomics and culture.</title>
        <authorList>
            <person name="Gilroy R."/>
            <person name="Ravi A."/>
            <person name="Getino M."/>
            <person name="Pursley I."/>
            <person name="Horton D.L."/>
            <person name="Alikhan N.F."/>
            <person name="Baker D."/>
            <person name="Gharbi K."/>
            <person name="Hall N."/>
            <person name="Watson M."/>
            <person name="Adriaenssens E.M."/>
            <person name="Foster-Nyarko E."/>
            <person name="Jarju S."/>
            <person name="Secka A."/>
            <person name="Antonio M."/>
            <person name="Oren A."/>
            <person name="Chaudhuri R.R."/>
            <person name="La Ragione R."/>
            <person name="Hildebrand F."/>
            <person name="Pallen M.J."/>
        </authorList>
    </citation>
    <scope>NUCLEOTIDE SEQUENCE</scope>
    <source>
        <strain evidence="1">ChiW4-1371</strain>
    </source>
</reference>
<protein>
    <submittedName>
        <fullName evidence="1">Uncharacterized protein</fullName>
    </submittedName>
</protein>
<accession>A0A9D2GSY3</accession>
<reference evidence="1" key="2">
    <citation type="submission" date="2021-04" db="EMBL/GenBank/DDBJ databases">
        <authorList>
            <person name="Gilroy R."/>
        </authorList>
    </citation>
    <scope>NUCLEOTIDE SEQUENCE</scope>
    <source>
        <strain evidence="1">ChiW4-1371</strain>
    </source>
</reference>
<proteinExistence type="predicted"/>
<dbReference type="EMBL" id="DXAQ01000010">
    <property type="protein sequence ID" value="HIZ88421.1"/>
    <property type="molecule type" value="Genomic_DNA"/>
</dbReference>
<dbReference type="AlphaFoldDB" id="A0A9D2GSY3"/>
<gene>
    <name evidence="1" type="ORF">H9804_00620</name>
</gene>